<evidence type="ECO:0000256" key="1">
    <source>
        <dbReference type="SAM" id="SignalP"/>
    </source>
</evidence>
<comment type="caution">
    <text evidence="3">The sequence shown here is derived from an EMBL/GenBank/DDBJ whole genome shotgun (WGS) entry which is preliminary data.</text>
</comment>
<evidence type="ECO:0000259" key="2">
    <source>
        <dbReference type="Pfam" id="PF19335"/>
    </source>
</evidence>
<dbReference type="GO" id="GO:0046872">
    <property type="term" value="F:metal ion binding"/>
    <property type="evidence" value="ECO:0007669"/>
    <property type="project" value="InterPro"/>
</dbReference>
<dbReference type="OrthoDB" id="1521937at2"/>
<dbReference type="InterPro" id="IPR045800">
    <property type="entry name" value="HMBD"/>
</dbReference>
<evidence type="ECO:0000313" key="4">
    <source>
        <dbReference type="Proteomes" id="UP000294498"/>
    </source>
</evidence>
<keyword evidence="1" id="KW-0732">Signal</keyword>
<dbReference type="AlphaFoldDB" id="A0A4R8DP60"/>
<dbReference type="RefSeq" id="WP_133989487.1">
    <property type="nucleotide sequence ID" value="NZ_SODV01000001.1"/>
</dbReference>
<evidence type="ECO:0000313" key="3">
    <source>
        <dbReference type="EMBL" id="TDW99076.1"/>
    </source>
</evidence>
<gene>
    <name evidence="3" type="ORF">EDB95_0084</name>
</gene>
<organism evidence="3 4">
    <name type="scientific">Dinghuibacter silviterrae</name>
    <dbReference type="NCBI Taxonomy" id="1539049"/>
    <lineage>
        <taxon>Bacteria</taxon>
        <taxon>Pseudomonadati</taxon>
        <taxon>Bacteroidota</taxon>
        <taxon>Chitinophagia</taxon>
        <taxon>Chitinophagales</taxon>
        <taxon>Chitinophagaceae</taxon>
        <taxon>Dinghuibacter</taxon>
    </lineage>
</organism>
<feature type="domain" description="Heavy metal binding" evidence="2">
    <location>
        <begin position="31"/>
        <end position="56"/>
    </location>
</feature>
<feature type="chain" id="PRO_5020409904" description="Heavy metal binding domain-containing protein" evidence="1">
    <location>
        <begin position="21"/>
        <end position="75"/>
    </location>
</feature>
<proteinExistence type="predicted"/>
<dbReference type="EMBL" id="SODV01000001">
    <property type="protein sequence ID" value="TDW99076.1"/>
    <property type="molecule type" value="Genomic_DNA"/>
</dbReference>
<accession>A0A4R8DP60</accession>
<name>A0A4R8DP60_9BACT</name>
<reference evidence="3 4" key="1">
    <citation type="submission" date="2019-03" db="EMBL/GenBank/DDBJ databases">
        <title>Genomic Encyclopedia of Type Strains, Phase IV (KMG-IV): sequencing the most valuable type-strain genomes for metagenomic binning, comparative biology and taxonomic classification.</title>
        <authorList>
            <person name="Goeker M."/>
        </authorList>
    </citation>
    <scope>NUCLEOTIDE SEQUENCE [LARGE SCALE GENOMIC DNA]</scope>
    <source>
        <strain evidence="3 4">DSM 100059</strain>
    </source>
</reference>
<keyword evidence="4" id="KW-1185">Reference proteome</keyword>
<feature type="signal peptide" evidence="1">
    <location>
        <begin position="1"/>
        <end position="20"/>
    </location>
</feature>
<dbReference type="Pfam" id="PF19335">
    <property type="entry name" value="HMBD"/>
    <property type="match status" value="1"/>
</dbReference>
<dbReference type="Proteomes" id="UP000294498">
    <property type="component" value="Unassembled WGS sequence"/>
</dbReference>
<sequence length="75" mass="7953">MITMALLLAVGGVFAQTVHADRKGSKSAAVVYTCPMHPEVVSDKPGKCPKCGMTLVVKKPKSAKKDTTSMKGMKM</sequence>
<protein>
    <recommendedName>
        <fullName evidence="2">Heavy metal binding domain-containing protein</fullName>
    </recommendedName>
</protein>